<sequence length="35" mass="4083">MLTITCAMVISDKVSWGMHTRRDLNSRVQFSHFLT</sequence>
<accession>A0A0A8YME8</accession>
<organism evidence="1">
    <name type="scientific">Arundo donax</name>
    <name type="common">Giant reed</name>
    <name type="synonym">Donax arundinaceus</name>
    <dbReference type="NCBI Taxonomy" id="35708"/>
    <lineage>
        <taxon>Eukaryota</taxon>
        <taxon>Viridiplantae</taxon>
        <taxon>Streptophyta</taxon>
        <taxon>Embryophyta</taxon>
        <taxon>Tracheophyta</taxon>
        <taxon>Spermatophyta</taxon>
        <taxon>Magnoliopsida</taxon>
        <taxon>Liliopsida</taxon>
        <taxon>Poales</taxon>
        <taxon>Poaceae</taxon>
        <taxon>PACMAD clade</taxon>
        <taxon>Arundinoideae</taxon>
        <taxon>Arundineae</taxon>
        <taxon>Arundo</taxon>
    </lineage>
</organism>
<name>A0A0A8YME8_ARUDO</name>
<dbReference type="EMBL" id="GBRH01271137">
    <property type="protein sequence ID" value="JAD26758.1"/>
    <property type="molecule type" value="Transcribed_RNA"/>
</dbReference>
<proteinExistence type="predicted"/>
<reference evidence="1" key="2">
    <citation type="journal article" date="2015" name="Data Brief">
        <title>Shoot transcriptome of the giant reed, Arundo donax.</title>
        <authorList>
            <person name="Barrero R.A."/>
            <person name="Guerrero F.D."/>
            <person name="Moolhuijzen P."/>
            <person name="Goolsby J.A."/>
            <person name="Tidwell J."/>
            <person name="Bellgard S.E."/>
            <person name="Bellgard M.I."/>
        </authorList>
    </citation>
    <scope>NUCLEOTIDE SEQUENCE</scope>
    <source>
        <tissue evidence="1">Shoot tissue taken approximately 20 cm above the soil surface</tissue>
    </source>
</reference>
<dbReference type="AlphaFoldDB" id="A0A0A8YME8"/>
<protein>
    <submittedName>
        <fullName evidence="1">Uncharacterized protein</fullName>
    </submittedName>
</protein>
<reference evidence="1" key="1">
    <citation type="submission" date="2014-09" db="EMBL/GenBank/DDBJ databases">
        <authorList>
            <person name="Magalhaes I.L.F."/>
            <person name="Oliveira U."/>
            <person name="Santos F.R."/>
            <person name="Vidigal T.H.D.A."/>
            <person name="Brescovit A.D."/>
            <person name="Santos A.J."/>
        </authorList>
    </citation>
    <scope>NUCLEOTIDE SEQUENCE</scope>
    <source>
        <tissue evidence="1">Shoot tissue taken approximately 20 cm above the soil surface</tissue>
    </source>
</reference>
<evidence type="ECO:0000313" key="1">
    <source>
        <dbReference type="EMBL" id="JAD26758.1"/>
    </source>
</evidence>